<keyword evidence="1" id="KW-0812">Transmembrane</keyword>
<reference evidence="2" key="1">
    <citation type="submission" date="2022-12" db="EMBL/GenBank/DDBJ databases">
        <title>Complete genome sequence of an Australian strain of Rouxiella badensis DAR84756 and resolution of the R. badensis DSM100043 and R. chamberiensis DSM28324 genomes.</title>
        <authorList>
            <person name="Paul S."/>
            <person name="Anderson P.J."/>
            <person name="Maynard G."/>
            <person name="Dyall-Smith M."/>
            <person name="Kudinha T."/>
        </authorList>
    </citation>
    <scope>NUCLEOTIDE SEQUENCE</scope>
    <source>
        <strain evidence="2">DSM 28324</strain>
    </source>
</reference>
<keyword evidence="3" id="KW-1185">Reference proteome</keyword>
<protein>
    <recommendedName>
        <fullName evidence="4">Zinc ribbon domain-containing protein</fullName>
    </recommendedName>
</protein>
<evidence type="ECO:0008006" key="4">
    <source>
        <dbReference type="Google" id="ProtNLM"/>
    </source>
</evidence>
<keyword evidence="1" id="KW-0472">Membrane</keyword>
<feature type="transmembrane region" description="Helical" evidence="1">
    <location>
        <begin position="44"/>
        <end position="63"/>
    </location>
</feature>
<evidence type="ECO:0000313" key="3">
    <source>
        <dbReference type="Proteomes" id="UP001164712"/>
    </source>
</evidence>
<evidence type="ECO:0000313" key="2">
    <source>
        <dbReference type="EMBL" id="WAT02127.1"/>
    </source>
</evidence>
<dbReference type="EMBL" id="CP114058">
    <property type="protein sequence ID" value="WAT02127.1"/>
    <property type="molecule type" value="Genomic_DNA"/>
</dbReference>
<organism evidence="2 3">
    <name type="scientific">Rouxiella chamberiensis</name>
    <dbReference type="NCBI Taxonomy" id="1513468"/>
    <lineage>
        <taxon>Bacteria</taxon>
        <taxon>Pseudomonadati</taxon>
        <taxon>Pseudomonadota</taxon>
        <taxon>Gammaproteobacteria</taxon>
        <taxon>Enterobacterales</taxon>
        <taxon>Yersiniaceae</taxon>
        <taxon>Rouxiella</taxon>
    </lineage>
</organism>
<name>A0ABY7HT13_9GAMM</name>
<evidence type="ECO:0000256" key="1">
    <source>
        <dbReference type="SAM" id="Phobius"/>
    </source>
</evidence>
<keyword evidence="1" id="KW-1133">Transmembrane helix</keyword>
<sequence>MNDIKHSGKLTCTFCENILATGSTRCAACGAERVRGHISHKERVTINVFRVILFFIVVIYFNYLYPTPTNQLVKYLNLVGFLTLSLLIPLWFFKLKNRNSYIWKRKSQFL</sequence>
<dbReference type="Proteomes" id="UP001164712">
    <property type="component" value="Chromosome"/>
</dbReference>
<proteinExistence type="predicted"/>
<accession>A0ABY7HT13</accession>
<gene>
    <name evidence="2" type="ORF">O1V66_05530</name>
</gene>
<dbReference type="RefSeq" id="WP_152623623.1">
    <property type="nucleotide sequence ID" value="NZ_CP114058.1"/>
</dbReference>
<feature type="transmembrane region" description="Helical" evidence="1">
    <location>
        <begin position="75"/>
        <end position="95"/>
    </location>
</feature>